<name>A0ABR2HJL5_9EUKA</name>
<reference evidence="1 2" key="1">
    <citation type="submission" date="2024-04" db="EMBL/GenBank/DDBJ databases">
        <title>Tritrichomonas musculus Genome.</title>
        <authorList>
            <person name="Alves-Ferreira E."/>
            <person name="Grigg M."/>
            <person name="Lorenzi H."/>
            <person name="Galac M."/>
        </authorList>
    </citation>
    <scope>NUCLEOTIDE SEQUENCE [LARGE SCALE GENOMIC DNA]</scope>
    <source>
        <strain evidence="1 2">EAF2021</strain>
    </source>
</reference>
<evidence type="ECO:0008006" key="3">
    <source>
        <dbReference type="Google" id="ProtNLM"/>
    </source>
</evidence>
<sequence>MTSVYQECTSNECDKVNAQIPNIELPPGFELLSLTMLAQILSRPDQSTFPSSSFFSDIFYKKIYFDDSNSFDMNGPFWRLLSDLSGSKGDYIDSNSAAQIYDYSDFSENASNHIFDPEYKKDDYIKKRILSQVFNRQKLNFCKIDKNDLIINKVSSPLSQNYIFYPKSSFLSSPIPNAICIKKIGSRNCLEHVWTLYRENNKYSLYIRFYKSFYIPYRPSNQALPVAVCYFPNTFIKQIANKFPNKISHSKLPKQCLESFPSVFNHETVQKFLAIMKNHQFTIENNLNNFVDIIKHSALDINAFAKYFSNVNDGNAYLCTALSIYPKHQYKKIKVFTSYHLQNDDNKVESISEYDYNKMKDQYSIFIIWLLHATIILKEKKNADFKNVLGLVTSTLDNQLMIYYTYLIYYIYYKNTNRRIIGKKDTIKEDKLMFRCVANGNNIFGNKIFYYIKGGDSFAPVDDKVKFTYEFSSLKSPFTIPKLVDEFSTLFAKETNGLKIPKMKQFKIDKDFIQTIPIPDVFSLLCTEFDSSC</sequence>
<comment type="caution">
    <text evidence="1">The sequence shown here is derived from an EMBL/GenBank/DDBJ whole genome shotgun (WGS) entry which is preliminary data.</text>
</comment>
<evidence type="ECO:0000313" key="1">
    <source>
        <dbReference type="EMBL" id="KAK8848098.1"/>
    </source>
</evidence>
<protein>
    <recommendedName>
        <fullName evidence="3">DUSP domain-containing protein</fullName>
    </recommendedName>
</protein>
<organism evidence="1 2">
    <name type="scientific">Tritrichomonas musculus</name>
    <dbReference type="NCBI Taxonomy" id="1915356"/>
    <lineage>
        <taxon>Eukaryota</taxon>
        <taxon>Metamonada</taxon>
        <taxon>Parabasalia</taxon>
        <taxon>Tritrichomonadida</taxon>
        <taxon>Tritrichomonadidae</taxon>
        <taxon>Tritrichomonas</taxon>
    </lineage>
</organism>
<evidence type="ECO:0000313" key="2">
    <source>
        <dbReference type="Proteomes" id="UP001470230"/>
    </source>
</evidence>
<keyword evidence="2" id="KW-1185">Reference proteome</keyword>
<dbReference type="Proteomes" id="UP001470230">
    <property type="component" value="Unassembled WGS sequence"/>
</dbReference>
<proteinExistence type="predicted"/>
<dbReference type="EMBL" id="JAPFFF010000027">
    <property type="protein sequence ID" value="KAK8848098.1"/>
    <property type="molecule type" value="Genomic_DNA"/>
</dbReference>
<accession>A0ABR2HJL5</accession>
<gene>
    <name evidence="1" type="ORF">M9Y10_019154</name>
</gene>